<dbReference type="InterPro" id="IPR028082">
    <property type="entry name" value="Peripla_BP_I"/>
</dbReference>
<evidence type="ECO:0000256" key="3">
    <source>
        <dbReference type="ARBA" id="ARBA00022729"/>
    </source>
</evidence>
<dbReference type="InterPro" id="IPR025997">
    <property type="entry name" value="SBP_2_dom"/>
</dbReference>
<evidence type="ECO:0000256" key="1">
    <source>
        <dbReference type="ARBA" id="ARBA00004196"/>
    </source>
</evidence>
<accession>A0A923L0W5</accession>
<dbReference type="PROSITE" id="PS51257">
    <property type="entry name" value="PROKAR_LIPOPROTEIN"/>
    <property type="match status" value="1"/>
</dbReference>
<dbReference type="Proteomes" id="UP000659630">
    <property type="component" value="Unassembled WGS sequence"/>
</dbReference>
<dbReference type="CDD" id="cd01536">
    <property type="entry name" value="PBP1_ABC_sugar_binding-like"/>
    <property type="match status" value="1"/>
</dbReference>
<gene>
    <name evidence="6" type="ORF">H8S23_06790</name>
</gene>
<dbReference type="EMBL" id="JACONZ010000002">
    <property type="protein sequence ID" value="MBC5581210.1"/>
    <property type="molecule type" value="Genomic_DNA"/>
</dbReference>
<proteinExistence type="inferred from homology"/>
<evidence type="ECO:0000256" key="4">
    <source>
        <dbReference type="SAM" id="SignalP"/>
    </source>
</evidence>
<evidence type="ECO:0000256" key="2">
    <source>
        <dbReference type="ARBA" id="ARBA00007639"/>
    </source>
</evidence>
<keyword evidence="7" id="KW-1185">Reference proteome</keyword>
<organism evidence="6 7">
    <name type="scientific">Anaerofilum hominis</name>
    <dbReference type="NCBI Taxonomy" id="2763016"/>
    <lineage>
        <taxon>Bacteria</taxon>
        <taxon>Bacillati</taxon>
        <taxon>Bacillota</taxon>
        <taxon>Clostridia</taxon>
        <taxon>Eubacteriales</taxon>
        <taxon>Oscillospiraceae</taxon>
        <taxon>Anaerofilum</taxon>
    </lineage>
</organism>
<dbReference type="SUPFAM" id="SSF53822">
    <property type="entry name" value="Periplasmic binding protein-like I"/>
    <property type="match status" value="1"/>
</dbReference>
<protein>
    <submittedName>
        <fullName evidence="6">Sugar ABC transporter substrate-binding protein</fullName>
    </submittedName>
</protein>
<dbReference type="AlphaFoldDB" id="A0A923L0W5"/>
<evidence type="ECO:0000313" key="6">
    <source>
        <dbReference type="EMBL" id="MBC5581210.1"/>
    </source>
</evidence>
<dbReference type="PANTHER" id="PTHR46847">
    <property type="entry name" value="D-ALLOSE-BINDING PERIPLASMIC PROTEIN-RELATED"/>
    <property type="match status" value="1"/>
</dbReference>
<sequence length="346" mass="37310">MKKILALALALSLVFSLAACGGNGGSSSAVSSTGSSAGTGGSAAADGQKRVITLGYAYANMDENNKRTMDAIEKRIAEVNAERDDIEVKFIYTDGQSSVDKQLADVESMIAQKPDLIQVSAVDLVGSVPAAQAVANAGIICVDDRGMKDDSISYQFQGMDENTIKDMKKQWVVDYLEANPDVVLNFGLLYGLPAQVLQLIRNDDIKELADEMPDRVKILDEKYANWSTQEAMAITEDWMQRYPEMNAISAASDDMILGAINALTSAGKVDDFLTLAVDGTKIGCQLVEEGKLDMTVKALQDKAYSQWVDIAIEAVEGTFNDDYYTPGTDALATVDSTNVSQYKDVN</sequence>
<keyword evidence="3 4" id="KW-0732">Signal</keyword>
<feature type="signal peptide" evidence="4">
    <location>
        <begin position="1"/>
        <end position="21"/>
    </location>
</feature>
<evidence type="ECO:0000313" key="7">
    <source>
        <dbReference type="Proteomes" id="UP000659630"/>
    </source>
</evidence>
<dbReference type="RefSeq" id="WP_186887574.1">
    <property type="nucleotide sequence ID" value="NZ_JACONZ010000002.1"/>
</dbReference>
<feature type="domain" description="Periplasmic binding protein" evidence="5">
    <location>
        <begin position="69"/>
        <end position="316"/>
    </location>
</feature>
<dbReference type="GO" id="GO:0030313">
    <property type="term" value="C:cell envelope"/>
    <property type="evidence" value="ECO:0007669"/>
    <property type="project" value="UniProtKB-SubCell"/>
</dbReference>
<dbReference type="Pfam" id="PF13407">
    <property type="entry name" value="Peripla_BP_4"/>
    <property type="match status" value="1"/>
</dbReference>
<comment type="caution">
    <text evidence="6">The sequence shown here is derived from an EMBL/GenBank/DDBJ whole genome shotgun (WGS) entry which is preliminary data.</text>
</comment>
<reference evidence="6" key="1">
    <citation type="submission" date="2020-08" db="EMBL/GenBank/DDBJ databases">
        <title>Genome public.</title>
        <authorList>
            <person name="Liu C."/>
            <person name="Sun Q."/>
        </authorList>
    </citation>
    <scope>NUCLEOTIDE SEQUENCE</scope>
    <source>
        <strain evidence="6">BX8</strain>
    </source>
</reference>
<dbReference type="GO" id="GO:0030246">
    <property type="term" value="F:carbohydrate binding"/>
    <property type="evidence" value="ECO:0007669"/>
    <property type="project" value="UniProtKB-ARBA"/>
</dbReference>
<comment type="subcellular location">
    <subcellularLocation>
        <location evidence="1">Cell envelope</location>
    </subcellularLocation>
</comment>
<dbReference type="PANTHER" id="PTHR46847:SF1">
    <property type="entry name" value="D-ALLOSE-BINDING PERIPLASMIC PROTEIN-RELATED"/>
    <property type="match status" value="1"/>
</dbReference>
<name>A0A923L0W5_9FIRM</name>
<evidence type="ECO:0000259" key="5">
    <source>
        <dbReference type="Pfam" id="PF13407"/>
    </source>
</evidence>
<dbReference type="Gene3D" id="3.40.50.2300">
    <property type="match status" value="2"/>
</dbReference>
<feature type="chain" id="PRO_5038931212" evidence="4">
    <location>
        <begin position="22"/>
        <end position="346"/>
    </location>
</feature>
<comment type="similarity">
    <text evidence="2">Belongs to the bacterial solute-binding protein 2 family.</text>
</comment>